<organism evidence="1">
    <name type="scientific">mine drainage metagenome</name>
    <dbReference type="NCBI Taxonomy" id="410659"/>
    <lineage>
        <taxon>unclassified sequences</taxon>
        <taxon>metagenomes</taxon>
        <taxon>ecological metagenomes</taxon>
    </lineage>
</organism>
<comment type="caution">
    <text evidence="1">The sequence shown here is derived from an EMBL/GenBank/DDBJ whole genome shotgun (WGS) entry which is preliminary data.</text>
</comment>
<dbReference type="NCBIfam" id="TIGR02564">
    <property type="entry name" value="cas_Csy1"/>
    <property type="match status" value="1"/>
</dbReference>
<gene>
    <name evidence="1" type="ORF">B1A_21662</name>
</gene>
<dbReference type="InterPro" id="IPR013397">
    <property type="entry name" value="CRISPR-assoc_prot_Csy1"/>
</dbReference>
<feature type="non-terminal residue" evidence="1">
    <location>
        <position position="188"/>
    </location>
</feature>
<reference evidence="1" key="1">
    <citation type="submission" date="2013-08" db="EMBL/GenBank/DDBJ databases">
        <authorList>
            <person name="Mendez C."/>
            <person name="Richter M."/>
            <person name="Ferrer M."/>
            <person name="Sanchez J."/>
        </authorList>
    </citation>
    <scope>NUCLEOTIDE SEQUENCE</scope>
</reference>
<evidence type="ECO:0000313" key="1">
    <source>
        <dbReference type="EMBL" id="EQD27458.1"/>
    </source>
</evidence>
<dbReference type="Pfam" id="PF09611">
    <property type="entry name" value="Cas_Csy1"/>
    <property type="match status" value="1"/>
</dbReference>
<protein>
    <submittedName>
        <fullName evidence="1">CRISPR-associated protein Csy1</fullName>
    </submittedName>
</protein>
<feature type="non-terminal residue" evidence="1">
    <location>
        <position position="1"/>
    </location>
</feature>
<name>T0Y356_9ZZZZ</name>
<sequence length="188" mass="20325">YLPEKWLLDAARRVCQIQQVTHALKFTHPDAKGSSLNSAGNSAAGEHQVGTHSIGDQLASDIVGNAAALDVYKFLSLSIGGKSLLDYACMQHPALAAALSNDAEQAGNWMAAFSSLAQPKGKPASHKLAKQVYWPLDNGEYHLLAPLFPTSLVHGVWKMIREDLFSETTKAAREAHRAGVSHLQGYHE</sequence>
<reference evidence="1" key="2">
    <citation type="journal article" date="2014" name="ISME J.">
        <title>Microbial stratification in low pH oxic and suboxic macroscopic growths along an acid mine drainage.</title>
        <authorList>
            <person name="Mendez-Garcia C."/>
            <person name="Mesa V."/>
            <person name="Sprenger R.R."/>
            <person name="Richter M."/>
            <person name="Diez M.S."/>
            <person name="Solano J."/>
            <person name="Bargiela R."/>
            <person name="Golyshina O.V."/>
            <person name="Manteca A."/>
            <person name="Ramos J.L."/>
            <person name="Gallego J.R."/>
            <person name="Llorente I."/>
            <person name="Martins Dos Santos V.A."/>
            <person name="Jensen O.N."/>
            <person name="Pelaez A.I."/>
            <person name="Sanchez J."/>
            <person name="Ferrer M."/>
        </authorList>
    </citation>
    <scope>NUCLEOTIDE SEQUENCE</scope>
</reference>
<dbReference type="EMBL" id="AUZX01016013">
    <property type="protein sequence ID" value="EQD27458.1"/>
    <property type="molecule type" value="Genomic_DNA"/>
</dbReference>
<proteinExistence type="predicted"/>
<dbReference type="AlphaFoldDB" id="T0Y356"/>
<accession>T0Y356</accession>